<evidence type="ECO:0000256" key="12">
    <source>
        <dbReference type="ARBA" id="ARBA00073510"/>
    </source>
</evidence>
<keyword evidence="2" id="KW-1003">Cell membrane</keyword>
<comment type="subcellular location">
    <subcellularLocation>
        <location evidence="1">Cell membrane</location>
        <topology evidence="1">Multi-pass membrane protein</topology>
    </subcellularLocation>
</comment>
<dbReference type="GO" id="GO:0035025">
    <property type="term" value="P:positive regulation of Rho protein signal transduction"/>
    <property type="evidence" value="ECO:0007669"/>
    <property type="project" value="TreeGrafter"/>
</dbReference>
<dbReference type="GeneID" id="109385656"/>
<evidence type="ECO:0000256" key="3">
    <source>
        <dbReference type="ARBA" id="ARBA00022692"/>
    </source>
</evidence>
<dbReference type="Pfam" id="PF00001">
    <property type="entry name" value="7tm_1"/>
    <property type="match status" value="1"/>
</dbReference>
<dbReference type="SUPFAM" id="SSF81321">
    <property type="entry name" value="Family A G protein-coupled receptor-like"/>
    <property type="match status" value="1"/>
</dbReference>
<keyword evidence="10" id="KW-0807">Transducer</keyword>
<dbReference type="PANTHER" id="PTHR24232">
    <property type="entry name" value="G-PROTEIN COUPLED RECEPTOR"/>
    <property type="match status" value="1"/>
</dbReference>
<feature type="transmembrane region" description="Helical" evidence="13">
    <location>
        <begin position="46"/>
        <end position="69"/>
    </location>
</feature>
<evidence type="ECO:0000256" key="10">
    <source>
        <dbReference type="ARBA" id="ARBA00023224"/>
    </source>
</evidence>
<evidence type="ECO:0000313" key="15">
    <source>
        <dbReference type="Proteomes" id="UP000694851"/>
    </source>
</evidence>
<evidence type="ECO:0000256" key="8">
    <source>
        <dbReference type="ARBA" id="ARBA00023170"/>
    </source>
</evidence>
<dbReference type="RefSeq" id="XP_019503709.1">
    <property type="nucleotide sequence ID" value="XM_019648164.1"/>
</dbReference>
<reference evidence="16" key="1">
    <citation type="submission" date="2025-08" db="UniProtKB">
        <authorList>
            <consortium name="RefSeq"/>
        </authorList>
    </citation>
    <scope>IDENTIFICATION</scope>
    <source>
        <tissue evidence="16">Muscle</tissue>
    </source>
</reference>
<dbReference type="PROSITE" id="PS50262">
    <property type="entry name" value="G_PROTEIN_RECEP_F1_2"/>
    <property type="match status" value="1"/>
</dbReference>
<dbReference type="Gene3D" id="1.20.1070.10">
    <property type="entry name" value="Rhodopsin 7-helix transmembrane proteins"/>
    <property type="match status" value="1"/>
</dbReference>
<organism evidence="15 16">
    <name type="scientific">Hipposideros armiger</name>
    <name type="common">Great Himalayan leaf-nosed bat</name>
    <dbReference type="NCBI Taxonomy" id="186990"/>
    <lineage>
        <taxon>Eukaryota</taxon>
        <taxon>Metazoa</taxon>
        <taxon>Chordata</taxon>
        <taxon>Craniata</taxon>
        <taxon>Vertebrata</taxon>
        <taxon>Euteleostomi</taxon>
        <taxon>Mammalia</taxon>
        <taxon>Eutheria</taxon>
        <taxon>Laurasiatheria</taxon>
        <taxon>Chiroptera</taxon>
        <taxon>Yinpterochiroptera</taxon>
        <taxon>Rhinolophoidea</taxon>
        <taxon>Hipposideridae</taxon>
        <taxon>Hipposideros</taxon>
    </lineage>
</organism>
<dbReference type="GO" id="GO:0005886">
    <property type="term" value="C:plasma membrane"/>
    <property type="evidence" value="ECO:0007669"/>
    <property type="project" value="UniProtKB-SubCell"/>
</dbReference>
<name>A0A8B7RRJ5_HIPAR</name>
<feature type="domain" description="G-protein coupled receptors family 1 profile" evidence="14">
    <location>
        <begin position="61"/>
        <end position="316"/>
    </location>
</feature>
<keyword evidence="8" id="KW-0675">Receptor</keyword>
<dbReference type="KEGG" id="hai:109385656"/>
<evidence type="ECO:0000256" key="9">
    <source>
        <dbReference type="ARBA" id="ARBA00023180"/>
    </source>
</evidence>
<evidence type="ECO:0000256" key="6">
    <source>
        <dbReference type="ARBA" id="ARBA00023136"/>
    </source>
</evidence>
<keyword evidence="5" id="KW-0297">G-protein coupled receptor</keyword>
<dbReference type="FunFam" id="1.20.1070.10:FF:000146">
    <property type="entry name" value="putative P2Y purinoceptor 10 isoform X1"/>
    <property type="match status" value="1"/>
</dbReference>
<keyword evidence="9" id="KW-0325">Glycoprotein</keyword>
<evidence type="ECO:0000256" key="5">
    <source>
        <dbReference type="ARBA" id="ARBA00023040"/>
    </source>
</evidence>
<feature type="transmembrane region" description="Helical" evidence="13">
    <location>
        <begin position="200"/>
        <end position="230"/>
    </location>
</feature>
<feature type="transmembrane region" description="Helical" evidence="13">
    <location>
        <begin position="290"/>
        <end position="318"/>
    </location>
</feature>
<sequence length="369" mass="42629">METTVRNHHSHAFLKEGTFIFKMGSNSTNSTRTKCTDLQMPFQYSLYATTYILIFIPGLLANSVALWVLCRFINKKNKAIIFMINLSVADLAHVLSLPLRIYYYISHQWPFQRTLCLLCFYLKYLNMYASIFFLTCISLQRCFFLLKPFKARDWKRRYDVGISAAIWIIVGTACLPLPILRSTGLTNNTESCFADLGVQHISMASSIGMVTVAELGGFVLPVIIITYCTWKTRKSLREFQVPPQNAKERKKALWMVMMCAVVFIVCFTPYHLNFPLFMMVKQHVFSNCSFIKSTLCFHIISLCLANLNCCLDPVIYYFMTSEFRDRFSEHGGLVLQSCVRCEDSVLEIHRRKEDLQTISLEFLDDSKTM</sequence>
<dbReference type="InterPro" id="IPR000276">
    <property type="entry name" value="GPCR_Rhodpsn"/>
</dbReference>
<accession>A0A8B7RRJ5</accession>
<keyword evidence="3 13" id="KW-0812">Transmembrane</keyword>
<dbReference type="PANTHER" id="PTHR24232:SF6">
    <property type="entry name" value="PURINERGIC RECEPTOR P2Y, G-PROTEIN COUPLED 10B"/>
    <property type="match status" value="1"/>
</dbReference>
<dbReference type="GO" id="GO:0004930">
    <property type="term" value="F:G protein-coupled receptor activity"/>
    <property type="evidence" value="ECO:0007669"/>
    <property type="project" value="UniProtKB-KW"/>
</dbReference>
<proteinExistence type="predicted"/>
<keyword evidence="4 13" id="KW-1133">Transmembrane helix</keyword>
<feature type="transmembrane region" description="Helical" evidence="13">
    <location>
        <begin position="125"/>
        <end position="146"/>
    </location>
</feature>
<evidence type="ECO:0000256" key="13">
    <source>
        <dbReference type="SAM" id="Phobius"/>
    </source>
</evidence>
<keyword evidence="7" id="KW-1015">Disulfide bond</keyword>
<evidence type="ECO:0000256" key="11">
    <source>
        <dbReference type="ARBA" id="ARBA00056731"/>
    </source>
</evidence>
<keyword evidence="15" id="KW-1185">Reference proteome</keyword>
<dbReference type="InterPro" id="IPR017452">
    <property type="entry name" value="GPCR_Rhodpsn_7TM"/>
</dbReference>
<comment type="function">
    <text evidence="11">Putative receptor for purines coupled to G-proteins.</text>
</comment>
<dbReference type="AlphaFoldDB" id="A0A8B7RRJ5"/>
<feature type="transmembrane region" description="Helical" evidence="13">
    <location>
        <begin position="251"/>
        <end position="270"/>
    </location>
</feature>
<evidence type="ECO:0000259" key="14">
    <source>
        <dbReference type="PROSITE" id="PS50262"/>
    </source>
</evidence>
<dbReference type="OrthoDB" id="9435792at2759"/>
<dbReference type="Proteomes" id="UP000694851">
    <property type="component" value="Unplaced"/>
</dbReference>
<gene>
    <name evidence="16" type="primary">LOC109385656</name>
</gene>
<feature type="transmembrane region" description="Helical" evidence="13">
    <location>
        <begin position="81"/>
        <end position="105"/>
    </location>
</feature>
<evidence type="ECO:0000256" key="4">
    <source>
        <dbReference type="ARBA" id="ARBA00022989"/>
    </source>
</evidence>
<dbReference type="PRINTS" id="PR00237">
    <property type="entry name" value="GPCRRHODOPSN"/>
</dbReference>
<evidence type="ECO:0000313" key="16">
    <source>
        <dbReference type="RefSeq" id="XP_019503709.1"/>
    </source>
</evidence>
<dbReference type="GO" id="GO:0007200">
    <property type="term" value="P:phospholipase C-activating G protein-coupled receptor signaling pathway"/>
    <property type="evidence" value="ECO:0007669"/>
    <property type="project" value="TreeGrafter"/>
</dbReference>
<dbReference type="PRINTS" id="PR01157">
    <property type="entry name" value="P2YPURNOCPTR"/>
</dbReference>
<feature type="transmembrane region" description="Helical" evidence="13">
    <location>
        <begin position="158"/>
        <end position="180"/>
    </location>
</feature>
<evidence type="ECO:0000256" key="2">
    <source>
        <dbReference type="ARBA" id="ARBA00022475"/>
    </source>
</evidence>
<evidence type="ECO:0000256" key="1">
    <source>
        <dbReference type="ARBA" id="ARBA00004651"/>
    </source>
</evidence>
<keyword evidence="6 13" id="KW-0472">Membrane</keyword>
<evidence type="ECO:0000256" key="7">
    <source>
        <dbReference type="ARBA" id="ARBA00023157"/>
    </source>
</evidence>
<protein>
    <recommendedName>
        <fullName evidence="12">Putative P2Y purinoceptor 10</fullName>
    </recommendedName>
</protein>